<proteinExistence type="predicted"/>
<evidence type="ECO:0000256" key="2">
    <source>
        <dbReference type="SAM" id="Phobius"/>
    </source>
</evidence>
<reference evidence="3 4" key="1">
    <citation type="submission" date="2022-05" db="EMBL/GenBank/DDBJ databases">
        <authorList>
            <consortium name="Genoscope - CEA"/>
            <person name="William W."/>
        </authorList>
    </citation>
    <scope>NUCLEOTIDE SEQUENCE [LARGE SCALE GENOMIC DNA]</scope>
</reference>
<feature type="compositionally biased region" description="Basic and acidic residues" evidence="1">
    <location>
        <begin position="743"/>
        <end position="755"/>
    </location>
</feature>
<feature type="region of interest" description="Disordered" evidence="1">
    <location>
        <begin position="60"/>
        <end position="195"/>
    </location>
</feature>
<keyword evidence="2" id="KW-1133">Transmembrane helix</keyword>
<feature type="compositionally biased region" description="Basic and acidic residues" evidence="1">
    <location>
        <begin position="230"/>
        <end position="245"/>
    </location>
</feature>
<dbReference type="Proteomes" id="UP001159428">
    <property type="component" value="Unassembled WGS sequence"/>
</dbReference>
<comment type="caution">
    <text evidence="3">The sequence shown here is derived from an EMBL/GenBank/DDBJ whole genome shotgun (WGS) entry which is preliminary data.</text>
</comment>
<feature type="compositionally biased region" description="Basic and acidic residues" evidence="1">
    <location>
        <begin position="291"/>
        <end position="309"/>
    </location>
</feature>
<feature type="transmembrane region" description="Helical" evidence="2">
    <location>
        <begin position="594"/>
        <end position="622"/>
    </location>
</feature>
<feature type="region of interest" description="Disordered" evidence="1">
    <location>
        <begin position="743"/>
        <end position="766"/>
    </location>
</feature>
<feature type="non-terminal residue" evidence="3">
    <location>
        <position position="913"/>
    </location>
</feature>
<accession>A0AAU9WIR3</accession>
<name>A0AAU9WIR3_9CNID</name>
<feature type="compositionally biased region" description="Basic and acidic residues" evidence="1">
    <location>
        <begin position="835"/>
        <end position="851"/>
    </location>
</feature>
<feature type="compositionally biased region" description="Basic and acidic residues" evidence="1">
    <location>
        <begin position="484"/>
        <end position="493"/>
    </location>
</feature>
<evidence type="ECO:0000256" key="1">
    <source>
        <dbReference type="SAM" id="MobiDB-lite"/>
    </source>
</evidence>
<protein>
    <submittedName>
        <fullName evidence="3">Uncharacterized protein</fullName>
    </submittedName>
</protein>
<feature type="region of interest" description="Disordered" evidence="1">
    <location>
        <begin position="215"/>
        <end position="493"/>
    </location>
</feature>
<dbReference type="EMBL" id="CALNXJ010000013">
    <property type="protein sequence ID" value="CAH3113017.1"/>
    <property type="molecule type" value="Genomic_DNA"/>
</dbReference>
<keyword evidence="2" id="KW-0472">Membrane</keyword>
<sequence>MECRKIMFMKHPGVYSITRIPLFCFSGNSFQSQYLKEGHISPSLRSESIKHRHSRGVDDLGGVFYNTHRDPEEPIREPVSGADLVKGGTRTPQDQEHGSRSDLTGWGSGATTNTEPKTQSDNKEWSSGDLEGTELDSERDPGAIQDIGLKAETGNTDWSSKEWGFDATQDEEPAAENREWSSEDPEDMELYSGWGSPAAENREWIYKNPEDTELLSGWGSVATQDDEPEAENREWSNKDPEDMELHSGWGSFTAQDMEPEAENREWTSEDPEDTELHSGLGSVATQDDEPEAKNRERTSEDPEDTELHSGRGSVVTQDEEPDTENREWIYEDPEDTELHSRRGSVVTQDEEPEAENREWGSEDPEDMELRSGWSSVATQDMEPETKNREWSSEDPEDTGLYSRWGLVATQDKEPEAKTGNIEWSSENLKDVGLDSETKLDKRDTGNPEDKEPESRTEEQNRSFGTAQNMEEELQKQADLQTSVRSDRSSVDDPASKYAILPEDKMHLNPKQFSIKGLKGKSALSSSADGDTIFIIQFPSQGKTTAPLRNEKNDEVKSPNGKVLNLNSVIQLNSVDDGDGHAKMMEEKKPEEKSWISVAEAVVGFSVTMIVLFVAFLLFAWPVRKYYARLSKRTRNNDRFERGGQYQEDALTSIRVDKGHPWNPPVQRTTNYPAPTSYQVPGQYAEDALTSIRVDKGHLWNPPVQQTTNHPAPISYQVPEGTKVQRESMSAYIAWRTWADVAADDKKRDRRNAERRKIIKKQTTGKKDSFANSIKVAKLIIDAHTKNKKKEKKASQKRRIIKHCTSEVDNRRRMSLTQQLETARSIIAPDTSQQEGLERSKNKSRLIKDQLAGKRRPSFSEEIEVGKKVIVDNEKRFRVPPAVAQEMLGVQVPLARKRSYTYSEILDDLIKTDG</sequence>
<gene>
    <name evidence="3" type="ORF">PMEA_00004757</name>
</gene>
<feature type="compositionally biased region" description="Basic and acidic residues" evidence="1">
    <location>
        <begin position="427"/>
        <end position="460"/>
    </location>
</feature>
<evidence type="ECO:0000313" key="3">
    <source>
        <dbReference type="EMBL" id="CAH3113017.1"/>
    </source>
</evidence>
<organism evidence="3 4">
    <name type="scientific">Pocillopora meandrina</name>
    <dbReference type="NCBI Taxonomy" id="46732"/>
    <lineage>
        <taxon>Eukaryota</taxon>
        <taxon>Metazoa</taxon>
        <taxon>Cnidaria</taxon>
        <taxon>Anthozoa</taxon>
        <taxon>Hexacorallia</taxon>
        <taxon>Scleractinia</taxon>
        <taxon>Astrocoeniina</taxon>
        <taxon>Pocilloporidae</taxon>
        <taxon>Pocillopora</taxon>
    </lineage>
</organism>
<keyword evidence="4" id="KW-1185">Reference proteome</keyword>
<feature type="region of interest" description="Disordered" evidence="1">
    <location>
        <begin position="827"/>
        <end position="851"/>
    </location>
</feature>
<feature type="compositionally biased region" description="Basic and acidic residues" evidence="1">
    <location>
        <begin position="67"/>
        <end position="76"/>
    </location>
</feature>
<keyword evidence="2" id="KW-0812">Transmembrane</keyword>
<evidence type="ECO:0000313" key="4">
    <source>
        <dbReference type="Proteomes" id="UP001159428"/>
    </source>
</evidence>
<dbReference type="AlphaFoldDB" id="A0AAU9WIR3"/>